<dbReference type="Proteomes" id="UP000285844">
    <property type="component" value="Unassembled WGS sequence"/>
</dbReference>
<dbReference type="EMBL" id="QSHM01000001">
    <property type="protein sequence ID" value="RHC15612.1"/>
    <property type="molecule type" value="Genomic_DNA"/>
</dbReference>
<dbReference type="Pfam" id="PF07693">
    <property type="entry name" value="KAP_NTPase"/>
    <property type="match status" value="1"/>
</dbReference>
<dbReference type="InterPro" id="IPR027417">
    <property type="entry name" value="P-loop_NTPase"/>
</dbReference>
<accession>A0A413Z2M7</accession>
<name>A0A413Z2M7_9FIRM</name>
<dbReference type="InterPro" id="IPR011646">
    <property type="entry name" value="KAP_P-loop"/>
</dbReference>
<sequence length="633" mass="74060">MDLIEELKSYCDINNPVGALMLSGEWGSGKTYFIKKFIKSVKDKYVFVCISLFGIDSLDKLRVDVKKKWLEKASELDKLNGTKVLKIADSYKKVFGTIKEVLPENWQKKGEVVSSIMDLVNFVPISNRMSDKKVILVFDDLERSNISCTDLLGCINDYCENQDFNTIIIANEGKIKDSSKNELSYHEIKEKIVQRVIHFVPDYEEIVSDTIELMPLGIEYKGILRKNKQSLVKILSGEFNDSAIIERYRIENYKFGDNKKREEYQKEEKNLRKLLEQRPHNVRSFKCAIQDFERVYNKLVNAGIQDCSNWLLSFTCFMMANKAGLIWENSQYGNLFLYLDVEKLYPDVFNSNFIVNGFSEWIIHGEWNDEVITKEIQLFLKKKNAATPLEILKTHNLPEVNEEIIDEGFKDLLVEAYEGKLSLDEYILFLYNCCYSRSYDIDLPAIDWENVREGINKQIKYLINSEEKDSHSHMMIGDDSKEYFTEDEWSAYQIIKKFRDNDVWIYEKNKRLYIDLISSDLNDAFRNLSNKRYKAFSVEMESATINAFKNADNMDKNHFSGWFVGIWGQYSDIEEIDKQITTMALKKLREDLNSVMQDYKEKNKNIAAKHTQNFIKKLDDIITPESKDVPIEQ</sequence>
<evidence type="ECO:0000313" key="3">
    <source>
        <dbReference type="Proteomes" id="UP000285844"/>
    </source>
</evidence>
<organism evidence="2 3">
    <name type="scientific">Lachnospira eligens</name>
    <dbReference type="NCBI Taxonomy" id="39485"/>
    <lineage>
        <taxon>Bacteria</taxon>
        <taxon>Bacillati</taxon>
        <taxon>Bacillota</taxon>
        <taxon>Clostridia</taxon>
        <taxon>Lachnospirales</taxon>
        <taxon>Lachnospiraceae</taxon>
        <taxon>Lachnospira</taxon>
    </lineage>
</organism>
<feature type="domain" description="KAP NTPase" evidence="1">
    <location>
        <begin position="18"/>
        <end position="297"/>
    </location>
</feature>
<dbReference type="Gene3D" id="3.40.50.300">
    <property type="entry name" value="P-loop containing nucleotide triphosphate hydrolases"/>
    <property type="match status" value="1"/>
</dbReference>
<reference evidence="2 3" key="1">
    <citation type="submission" date="2018-08" db="EMBL/GenBank/DDBJ databases">
        <title>A genome reference for cultivated species of the human gut microbiota.</title>
        <authorList>
            <person name="Zou Y."/>
            <person name="Xue W."/>
            <person name="Luo G."/>
        </authorList>
    </citation>
    <scope>NUCLEOTIDE SEQUENCE [LARGE SCALE GENOMIC DNA]</scope>
    <source>
        <strain evidence="2 3">AM37-3BH</strain>
    </source>
</reference>
<proteinExistence type="predicted"/>
<evidence type="ECO:0000313" key="2">
    <source>
        <dbReference type="EMBL" id="RHC15612.1"/>
    </source>
</evidence>
<dbReference type="RefSeq" id="WP_118362354.1">
    <property type="nucleotide sequence ID" value="NZ_QSHM01000001.1"/>
</dbReference>
<dbReference type="SUPFAM" id="SSF52540">
    <property type="entry name" value="P-loop containing nucleoside triphosphate hydrolases"/>
    <property type="match status" value="1"/>
</dbReference>
<protein>
    <recommendedName>
        <fullName evidence="1">KAP NTPase domain-containing protein</fullName>
    </recommendedName>
</protein>
<evidence type="ECO:0000259" key="1">
    <source>
        <dbReference type="Pfam" id="PF07693"/>
    </source>
</evidence>
<dbReference type="AlphaFoldDB" id="A0A413Z2M7"/>
<comment type="caution">
    <text evidence="2">The sequence shown here is derived from an EMBL/GenBank/DDBJ whole genome shotgun (WGS) entry which is preliminary data.</text>
</comment>
<gene>
    <name evidence="2" type="ORF">DW858_01920</name>
</gene>